<proteinExistence type="predicted"/>
<reference evidence="2" key="1">
    <citation type="submission" date="2019-05" db="EMBL/GenBank/DDBJ databases">
        <authorList>
            <person name="Naeem R."/>
            <person name="Antony C."/>
            <person name="Guan Q."/>
        </authorList>
    </citation>
    <scope>NUCLEOTIDE SEQUENCE</scope>
    <source>
        <strain evidence="2">2</strain>
    </source>
</reference>
<dbReference type="EMBL" id="LR589070">
    <property type="protein sequence ID" value="VTO95806.1"/>
    <property type="molecule type" value="Genomic_DNA"/>
</dbReference>
<evidence type="ECO:0008006" key="3">
    <source>
        <dbReference type="Google" id="ProtNLM"/>
    </source>
</evidence>
<feature type="transmembrane region" description="Helical" evidence="1">
    <location>
        <begin position="242"/>
        <end position="261"/>
    </location>
</feature>
<dbReference type="AlphaFoldDB" id="A0A653EE48"/>
<feature type="transmembrane region" description="Helical" evidence="1">
    <location>
        <begin position="347"/>
        <end position="371"/>
    </location>
</feature>
<sequence length="513" mass="55357">MKRPVAVVRGVKSAIRQRYVVIVGQSERSLLLGIVLVATTISVVTGFVLTQYYSIDVPSSLIFVPHDCYLDWGMNVGRHCFSDYTMPVTLGLRSNPWEPYPAWTSADHVPFQNNYPPAGMVPHMAFGLLGQWLHAPRIGLLGYLLALSMAVFSPAAWASRSGHGYERLVIFIACGIAAIPAWMAIDRGNSVGFVVPIALVYLVALCRGRWRLAAIMIILAALVKPQFVVLAVVLFAARQWRWGGIAVAGSVFFNFAAYLLWPHDFPQTVVQSMHGTVEAGAFQRLVGGINVSFGRVVLLFPDYIAARANGGTIPDGFLLDLRSLVGYVILVGVVAAVIALGRRIPPVMAGIVVLTTASLFPALTHPYYLVFALPIAALVVRDPDGPPGSGIFDRYATVGGRRRAVGVLVTIATALSIAHMIVPGSSYHGKIVGQLGLPGIEVVTEPMLSSTLLLVPILWLIATVAVIVSYLRKPACVLPTEPSRESEEAPDSWPPKAELIAELRNPRSSSLEV</sequence>
<name>A0A653EE48_9MYCO</name>
<feature type="transmembrane region" description="Helical" evidence="1">
    <location>
        <begin position="215"/>
        <end position="236"/>
    </location>
</feature>
<feature type="transmembrane region" description="Helical" evidence="1">
    <location>
        <begin position="168"/>
        <end position="185"/>
    </location>
</feature>
<keyword evidence="1" id="KW-1133">Transmembrane helix</keyword>
<feature type="transmembrane region" description="Helical" evidence="1">
    <location>
        <begin position="447"/>
        <end position="471"/>
    </location>
</feature>
<feature type="transmembrane region" description="Helical" evidence="1">
    <location>
        <begin position="138"/>
        <end position="156"/>
    </location>
</feature>
<accession>A0A653EE48</accession>
<organism evidence="2">
    <name type="scientific">Mycobacterium riyadhense</name>
    <dbReference type="NCBI Taxonomy" id="486698"/>
    <lineage>
        <taxon>Bacteria</taxon>
        <taxon>Bacillati</taxon>
        <taxon>Actinomycetota</taxon>
        <taxon>Actinomycetes</taxon>
        <taxon>Mycobacteriales</taxon>
        <taxon>Mycobacteriaceae</taxon>
        <taxon>Mycobacterium</taxon>
    </lineage>
</organism>
<keyword evidence="1" id="KW-0472">Membrane</keyword>
<keyword evidence="1" id="KW-0812">Transmembrane</keyword>
<feature type="transmembrane region" description="Helical" evidence="1">
    <location>
        <begin position="324"/>
        <end position="341"/>
    </location>
</feature>
<dbReference type="RefSeq" id="WP_204807649.1">
    <property type="nucleotide sequence ID" value="NZ_CAJMWL010000001.1"/>
</dbReference>
<evidence type="ECO:0000256" key="1">
    <source>
        <dbReference type="SAM" id="Phobius"/>
    </source>
</evidence>
<protein>
    <recommendedName>
        <fullName evidence="3">DUF2029 domain-containing protein</fullName>
    </recommendedName>
</protein>
<gene>
    <name evidence="2" type="ORF">BIN_B_01203</name>
</gene>
<evidence type="ECO:0000313" key="2">
    <source>
        <dbReference type="EMBL" id="VTO95806.1"/>
    </source>
</evidence>
<feature type="transmembrane region" description="Helical" evidence="1">
    <location>
        <begin position="404"/>
        <end position="427"/>
    </location>
</feature>
<feature type="transmembrane region" description="Helical" evidence="1">
    <location>
        <begin position="30"/>
        <end position="53"/>
    </location>
</feature>